<keyword evidence="1" id="KW-0732">Signal</keyword>
<evidence type="ECO:0000256" key="1">
    <source>
        <dbReference type="SAM" id="SignalP"/>
    </source>
</evidence>
<evidence type="ECO:0000313" key="4">
    <source>
        <dbReference type="Proteomes" id="UP000647183"/>
    </source>
</evidence>
<gene>
    <name evidence="3" type="ORF">H9645_09655</name>
</gene>
<feature type="domain" description="Transglutaminase-like" evidence="2">
    <location>
        <begin position="385"/>
        <end position="447"/>
    </location>
</feature>
<feature type="chain" id="PRO_5046817587" evidence="1">
    <location>
        <begin position="30"/>
        <end position="528"/>
    </location>
</feature>
<organism evidence="3 4">
    <name type="scientific">Luteimonas colneyensis</name>
    <dbReference type="NCBI Taxonomy" id="2762230"/>
    <lineage>
        <taxon>Bacteria</taxon>
        <taxon>Pseudomonadati</taxon>
        <taxon>Pseudomonadota</taxon>
        <taxon>Gammaproteobacteria</taxon>
        <taxon>Lysobacterales</taxon>
        <taxon>Lysobacteraceae</taxon>
        <taxon>Luteimonas</taxon>
    </lineage>
</organism>
<dbReference type="EMBL" id="JACSQJ010000005">
    <property type="protein sequence ID" value="MBD7988293.1"/>
    <property type="molecule type" value="Genomic_DNA"/>
</dbReference>
<dbReference type="InterPro" id="IPR002931">
    <property type="entry name" value="Transglutaminase-like"/>
</dbReference>
<protein>
    <submittedName>
        <fullName evidence="3">Transglutaminase domain-containing protein</fullName>
    </submittedName>
</protein>
<proteinExistence type="predicted"/>
<comment type="caution">
    <text evidence="3">The sequence shown here is derived from an EMBL/GenBank/DDBJ whole genome shotgun (WGS) entry which is preliminary data.</text>
</comment>
<dbReference type="PANTHER" id="PTHR38339">
    <property type="entry name" value="TRANSGLUTAMINASE DOMAIN PROTEIN"/>
    <property type="match status" value="1"/>
</dbReference>
<accession>A0ABR8UJU0</accession>
<dbReference type="InterPro" id="IPR038765">
    <property type="entry name" value="Papain-like_cys_pep_sf"/>
</dbReference>
<dbReference type="PANTHER" id="PTHR38339:SF1">
    <property type="entry name" value="TRANSGLUTAMINASE-LIKE DOMAIN-CONTAINING PROTEIN"/>
    <property type="match status" value="1"/>
</dbReference>
<evidence type="ECO:0000259" key="2">
    <source>
        <dbReference type="SMART" id="SM00460"/>
    </source>
</evidence>
<dbReference type="SMART" id="SM00460">
    <property type="entry name" value="TGc"/>
    <property type="match status" value="1"/>
</dbReference>
<reference evidence="3 4" key="1">
    <citation type="submission" date="2020-08" db="EMBL/GenBank/DDBJ databases">
        <title>A Genomic Blueprint of the Chicken Gut Microbiome.</title>
        <authorList>
            <person name="Gilroy R."/>
            <person name="Ravi A."/>
            <person name="Getino M."/>
            <person name="Pursley I."/>
            <person name="Horton D.L."/>
            <person name="Alikhan N.-F."/>
            <person name="Baker D."/>
            <person name="Gharbi K."/>
            <person name="Hall N."/>
            <person name="Watson M."/>
            <person name="Adriaenssens E.M."/>
            <person name="Foster-Nyarko E."/>
            <person name="Jarju S."/>
            <person name="Secka A."/>
            <person name="Antonio M."/>
            <person name="Oren A."/>
            <person name="Chaudhuri R."/>
            <person name="La Ragione R.M."/>
            <person name="Hildebrand F."/>
            <person name="Pallen M.J."/>
        </authorList>
    </citation>
    <scope>NUCLEOTIDE SEQUENCE [LARGE SCALE GENOMIC DNA]</scope>
    <source>
        <strain evidence="3 4">Sa2BVA3</strain>
    </source>
</reference>
<dbReference type="SUPFAM" id="SSF54001">
    <property type="entry name" value="Cysteine proteinases"/>
    <property type="match status" value="1"/>
</dbReference>
<evidence type="ECO:0000313" key="3">
    <source>
        <dbReference type="EMBL" id="MBD7988293.1"/>
    </source>
</evidence>
<name>A0ABR8UJU0_9GAMM</name>
<dbReference type="Gene3D" id="3.10.620.30">
    <property type="match status" value="1"/>
</dbReference>
<sequence>MLASAGPAPRRWRARALALALAATLPVGAAIAATAVSSVDVAAVAAIAAPATATTTATADSDDIGARLAAPPAIIDLVDSGDFIGAEAAIARALEDASLNADQRTALEFQRERMRRILLDFRLDEAGAKARLRRDIPDLTDAEFARWDAEGLIEARVIDGQRRWFSRGPSNLFRLSEEARKRRATPLVFYDSPLEVAHPQHARVREAALASGESAVAPQRVRVTQSLTVKPDAVPAGETVRAWLPFPRAIAGQQEHIALQSTVPAAHRLAPESAMQRTVYMEAPAVAGEPTAFSVTYELTVHAQYHRIDPERVVPAEITPELAPFVAERAPHVVFNDAMRLESARIVGDETNPYRIAQKLFAAVDRIPWAGAREYSTITNIGQHALEQGHADCGQQTLLLITLLRMNGIPARWQSGWIFSDGEYNNMHDWGWMYLAPYGWVPMDVTFGRLPGAAPELQDFYLGGLDAWRIAFNDDWSREFVPAKRHPRSETVDLQRGEAEWDGGNLYFDQWNYDFEWQLLPPVTDDGT</sequence>
<feature type="signal peptide" evidence="1">
    <location>
        <begin position="1"/>
        <end position="29"/>
    </location>
</feature>
<dbReference type="Pfam" id="PF01841">
    <property type="entry name" value="Transglut_core"/>
    <property type="match status" value="1"/>
</dbReference>
<keyword evidence="4" id="KW-1185">Reference proteome</keyword>
<dbReference type="Proteomes" id="UP000647183">
    <property type="component" value="Unassembled WGS sequence"/>
</dbReference>